<name>L1IMB7_GUITC</name>
<keyword evidence="2" id="KW-0547">Nucleotide-binding</keyword>
<evidence type="ECO:0000313" key="11">
    <source>
        <dbReference type="EnsemblProtists" id="EKX37242"/>
    </source>
</evidence>
<comment type="catalytic activity">
    <reaction evidence="8">
        <text>GTP + H2O = GDP + phosphate + H(+)</text>
        <dbReference type="Rhea" id="RHEA:19669"/>
        <dbReference type="ChEBI" id="CHEBI:15377"/>
        <dbReference type="ChEBI" id="CHEBI:15378"/>
        <dbReference type="ChEBI" id="CHEBI:37565"/>
        <dbReference type="ChEBI" id="CHEBI:43474"/>
        <dbReference type="ChEBI" id="CHEBI:58189"/>
    </reaction>
    <physiologicalReaction direction="left-to-right" evidence="8">
        <dbReference type="Rhea" id="RHEA:19670"/>
    </physiologicalReaction>
</comment>
<dbReference type="GO" id="GO:0005525">
    <property type="term" value="F:GTP binding"/>
    <property type="evidence" value="ECO:0007669"/>
    <property type="project" value="UniProtKB-KW"/>
</dbReference>
<dbReference type="GO" id="GO:0009507">
    <property type="term" value="C:chloroplast"/>
    <property type="evidence" value="ECO:0007669"/>
    <property type="project" value="UniProtKB-SubCell"/>
</dbReference>
<keyword evidence="5" id="KW-0342">GTP-binding</keyword>
<dbReference type="Proteomes" id="UP000011087">
    <property type="component" value="Unassembled WGS sequence"/>
</dbReference>
<comment type="similarity">
    <text evidence="7">Belongs to the SIMIBI class G3E GTPase family. ZNG1 subfamily.</text>
</comment>
<gene>
    <name evidence="10" type="ORF">GUITHDRAFT_158618</name>
</gene>
<dbReference type="PANTHER" id="PTHR13748:SF31">
    <property type="entry name" value="ZINC-REGULATED GTPASE METALLOPROTEIN ACTIVATOR 1A-RELATED"/>
    <property type="match status" value="1"/>
</dbReference>
<dbReference type="InterPro" id="IPR011629">
    <property type="entry name" value="CobW-like_C"/>
</dbReference>
<keyword evidence="4" id="KW-0862">Zinc</keyword>
<evidence type="ECO:0000256" key="7">
    <source>
        <dbReference type="ARBA" id="ARBA00034320"/>
    </source>
</evidence>
<dbReference type="PANTHER" id="PTHR13748">
    <property type="entry name" value="COBW-RELATED"/>
    <property type="match status" value="1"/>
</dbReference>
<evidence type="ECO:0000313" key="10">
    <source>
        <dbReference type="EMBL" id="EKX37242.1"/>
    </source>
</evidence>
<dbReference type="AlphaFoldDB" id="L1IMB7"/>
<evidence type="ECO:0000256" key="3">
    <source>
        <dbReference type="ARBA" id="ARBA00022801"/>
    </source>
</evidence>
<dbReference type="Gene3D" id="3.30.1220.10">
    <property type="entry name" value="CobW-like, C-terminal domain"/>
    <property type="match status" value="1"/>
</dbReference>
<dbReference type="Gene3D" id="3.40.50.300">
    <property type="entry name" value="P-loop containing nucleotide triphosphate hydrolases"/>
    <property type="match status" value="1"/>
</dbReference>
<comment type="subcellular location">
    <subcellularLocation>
        <location evidence="1">Plastid</location>
        <location evidence="1">Chloroplast</location>
    </subcellularLocation>
</comment>
<dbReference type="Pfam" id="PF02492">
    <property type="entry name" value="cobW"/>
    <property type="match status" value="1"/>
</dbReference>
<dbReference type="KEGG" id="gtt:GUITHDRAFT_158618"/>
<reference evidence="12" key="2">
    <citation type="submission" date="2012-11" db="EMBL/GenBank/DDBJ databases">
        <authorList>
            <person name="Kuo A."/>
            <person name="Curtis B.A."/>
            <person name="Tanifuji G."/>
            <person name="Burki F."/>
            <person name="Gruber A."/>
            <person name="Irimia M."/>
            <person name="Maruyama S."/>
            <person name="Arias M.C."/>
            <person name="Ball S.G."/>
            <person name="Gile G.H."/>
            <person name="Hirakawa Y."/>
            <person name="Hopkins J.F."/>
            <person name="Rensing S.A."/>
            <person name="Schmutz J."/>
            <person name="Symeonidi A."/>
            <person name="Elias M."/>
            <person name="Eveleigh R.J."/>
            <person name="Herman E.K."/>
            <person name="Klute M.J."/>
            <person name="Nakayama T."/>
            <person name="Obornik M."/>
            <person name="Reyes-Prieto A."/>
            <person name="Armbrust E.V."/>
            <person name="Aves S.J."/>
            <person name="Beiko R.G."/>
            <person name="Coutinho P."/>
            <person name="Dacks J.B."/>
            <person name="Durnford D.G."/>
            <person name="Fast N.M."/>
            <person name="Green B.R."/>
            <person name="Grisdale C."/>
            <person name="Hempe F."/>
            <person name="Henrissat B."/>
            <person name="Hoppner M.P."/>
            <person name="Ishida K.-I."/>
            <person name="Kim E."/>
            <person name="Koreny L."/>
            <person name="Kroth P.G."/>
            <person name="Liu Y."/>
            <person name="Malik S.-B."/>
            <person name="Maier U.G."/>
            <person name="McRose D."/>
            <person name="Mock T."/>
            <person name="Neilson J.A."/>
            <person name="Onodera N.T."/>
            <person name="Poole A.M."/>
            <person name="Pritham E.J."/>
            <person name="Richards T.A."/>
            <person name="Rocap G."/>
            <person name="Roy S.W."/>
            <person name="Sarai C."/>
            <person name="Schaack S."/>
            <person name="Shirato S."/>
            <person name="Slamovits C.H."/>
            <person name="Spencer D.F."/>
            <person name="Suzuki S."/>
            <person name="Worden A.Z."/>
            <person name="Zauner S."/>
            <person name="Barry K."/>
            <person name="Bell C."/>
            <person name="Bharti A.K."/>
            <person name="Crow J.A."/>
            <person name="Grimwood J."/>
            <person name="Kramer R."/>
            <person name="Lindquist E."/>
            <person name="Lucas S."/>
            <person name="Salamov A."/>
            <person name="McFadden G.I."/>
            <person name="Lane C.E."/>
            <person name="Keeling P.J."/>
            <person name="Gray M.W."/>
            <person name="Grigoriev I.V."/>
            <person name="Archibald J.M."/>
        </authorList>
    </citation>
    <scope>NUCLEOTIDE SEQUENCE</scope>
    <source>
        <strain evidence="12">CCMP2712</strain>
    </source>
</reference>
<evidence type="ECO:0000259" key="9">
    <source>
        <dbReference type="SMART" id="SM00833"/>
    </source>
</evidence>
<dbReference type="SUPFAM" id="SSF52540">
    <property type="entry name" value="P-loop containing nucleoside triphosphate hydrolases"/>
    <property type="match status" value="1"/>
</dbReference>
<evidence type="ECO:0000256" key="8">
    <source>
        <dbReference type="ARBA" id="ARBA00049117"/>
    </source>
</evidence>
<dbReference type="eggNOG" id="KOG2743">
    <property type="taxonomic scope" value="Eukaryota"/>
</dbReference>
<feature type="domain" description="CobW C-terminal" evidence="9">
    <location>
        <begin position="265"/>
        <end position="360"/>
    </location>
</feature>
<dbReference type="HOGENOM" id="CLU_017452_0_1_1"/>
<dbReference type="GeneID" id="17293984"/>
<dbReference type="Pfam" id="PF07683">
    <property type="entry name" value="CobW_C"/>
    <property type="match status" value="1"/>
</dbReference>
<dbReference type="RefSeq" id="XP_005824222.1">
    <property type="nucleotide sequence ID" value="XM_005824165.1"/>
</dbReference>
<dbReference type="EnsemblProtists" id="EKX37242">
    <property type="protein sequence ID" value="EKX37242"/>
    <property type="gene ID" value="GUITHDRAFT_158618"/>
</dbReference>
<keyword evidence="12" id="KW-1185">Reference proteome</keyword>
<evidence type="ECO:0000256" key="1">
    <source>
        <dbReference type="ARBA" id="ARBA00004229"/>
    </source>
</evidence>
<dbReference type="InterPro" id="IPR036627">
    <property type="entry name" value="CobW-likC_sf"/>
</dbReference>
<keyword evidence="3" id="KW-0378">Hydrolase</keyword>
<reference evidence="11" key="3">
    <citation type="submission" date="2016-03" db="UniProtKB">
        <authorList>
            <consortium name="EnsemblProtists"/>
        </authorList>
    </citation>
    <scope>IDENTIFICATION</scope>
</reference>
<organism evidence="10">
    <name type="scientific">Guillardia theta (strain CCMP2712)</name>
    <name type="common">Cryptophyte</name>
    <dbReference type="NCBI Taxonomy" id="905079"/>
    <lineage>
        <taxon>Eukaryota</taxon>
        <taxon>Cryptophyceae</taxon>
        <taxon>Pyrenomonadales</taxon>
        <taxon>Geminigeraceae</taxon>
        <taxon>Guillardia</taxon>
    </lineage>
</organism>
<evidence type="ECO:0000256" key="2">
    <source>
        <dbReference type="ARBA" id="ARBA00022741"/>
    </source>
</evidence>
<dbReference type="CDD" id="cd03112">
    <property type="entry name" value="CobW-like"/>
    <property type="match status" value="1"/>
</dbReference>
<evidence type="ECO:0000256" key="4">
    <source>
        <dbReference type="ARBA" id="ARBA00022833"/>
    </source>
</evidence>
<evidence type="ECO:0000256" key="6">
    <source>
        <dbReference type="ARBA" id="ARBA00023186"/>
    </source>
</evidence>
<sequence length="363" mass="39677">MASPAAGHNTAGQAKPLKLVPVTVLSGFLGSGKTTLLNRILTSHHGKRIAVIQNEFGEDLGLGSALAAEGKAGQIFEECFEMNNGCICCSVRDDLINTLERIMKNRNKFDYILVETTGMANPGPIASIFWLDSELESSLHLDAIVTLVDAKHILKHLDDPALCSSLEAAQQIAFADRILLNKIDLVTEAEVEVVERRLREINGVAPIYRTQNSEIDLDNILDVKAFDAERAKEVELGTSADKGCEHGEDCSGHDHSSKVNHDSKIGTVSCSEDRALDERKLNLWLGGVLWENEGGMTIFRMKGLLTIHGEETQMVLQGVHNLFDILPAQAQVDSQSRSKIVFIGQNLDRLALQKGLSSCVQLQ</sequence>
<dbReference type="OMA" id="HSQGFET"/>
<dbReference type="SMART" id="SM00833">
    <property type="entry name" value="CobW_C"/>
    <property type="match status" value="1"/>
</dbReference>
<dbReference type="InterPro" id="IPR003495">
    <property type="entry name" value="CobW/HypB/UreG_nucleotide-bd"/>
</dbReference>
<reference evidence="10 12" key="1">
    <citation type="journal article" date="2012" name="Nature">
        <title>Algal genomes reveal evolutionary mosaicism and the fate of nucleomorphs.</title>
        <authorList>
            <consortium name="DOE Joint Genome Institute"/>
            <person name="Curtis B.A."/>
            <person name="Tanifuji G."/>
            <person name="Burki F."/>
            <person name="Gruber A."/>
            <person name="Irimia M."/>
            <person name="Maruyama S."/>
            <person name="Arias M.C."/>
            <person name="Ball S.G."/>
            <person name="Gile G.H."/>
            <person name="Hirakawa Y."/>
            <person name="Hopkins J.F."/>
            <person name="Kuo A."/>
            <person name="Rensing S.A."/>
            <person name="Schmutz J."/>
            <person name="Symeonidi A."/>
            <person name="Elias M."/>
            <person name="Eveleigh R.J."/>
            <person name="Herman E.K."/>
            <person name="Klute M.J."/>
            <person name="Nakayama T."/>
            <person name="Obornik M."/>
            <person name="Reyes-Prieto A."/>
            <person name="Armbrust E.V."/>
            <person name="Aves S.J."/>
            <person name="Beiko R.G."/>
            <person name="Coutinho P."/>
            <person name="Dacks J.B."/>
            <person name="Durnford D.G."/>
            <person name="Fast N.M."/>
            <person name="Green B.R."/>
            <person name="Grisdale C.J."/>
            <person name="Hempel F."/>
            <person name="Henrissat B."/>
            <person name="Hoppner M.P."/>
            <person name="Ishida K."/>
            <person name="Kim E."/>
            <person name="Koreny L."/>
            <person name="Kroth P.G."/>
            <person name="Liu Y."/>
            <person name="Malik S.B."/>
            <person name="Maier U.G."/>
            <person name="McRose D."/>
            <person name="Mock T."/>
            <person name="Neilson J.A."/>
            <person name="Onodera N.T."/>
            <person name="Poole A.M."/>
            <person name="Pritham E.J."/>
            <person name="Richards T.A."/>
            <person name="Rocap G."/>
            <person name="Roy S.W."/>
            <person name="Sarai C."/>
            <person name="Schaack S."/>
            <person name="Shirato S."/>
            <person name="Slamovits C.H."/>
            <person name="Spencer D.F."/>
            <person name="Suzuki S."/>
            <person name="Worden A.Z."/>
            <person name="Zauner S."/>
            <person name="Barry K."/>
            <person name="Bell C."/>
            <person name="Bharti A.K."/>
            <person name="Crow J.A."/>
            <person name="Grimwood J."/>
            <person name="Kramer R."/>
            <person name="Lindquist E."/>
            <person name="Lucas S."/>
            <person name="Salamov A."/>
            <person name="McFadden G.I."/>
            <person name="Lane C.E."/>
            <person name="Keeling P.J."/>
            <person name="Gray M.W."/>
            <person name="Grigoriev I.V."/>
            <person name="Archibald J.M."/>
        </authorList>
    </citation>
    <scope>NUCLEOTIDE SEQUENCE</scope>
    <source>
        <strain evidence="10 12">CCMP2712</strain>
    </source>
</reference>
<accession>L1IMB7</accession>
<dbReference type="GO" id="GO:0016787">
    <property type="term" value="F:hydrolase activity"/>
    <property type="evidence" value="ECO:0007669"/>
    <property type="project" value="UniProtKB-KW"/>
</dbReference>
<evidence type="ECO:0000256" key="5">
    <source>
        <dbReference type="ARBA" id="ARBA00023134"/>
    </source>
</evidence>
<keyword evidence="6" id="KW-0143">Chaperone</keyword>
<dbReference type="InterPro" id="IPR051316">
    <property type="entry name" value="Zinc-reg_GTPase_activator"/>
</dbReference>
<dbReference type="EMBL" id="JH993062">
    <property type="protein sequence ID" value="EKX37242.1"/>
    <property type="molecule type" value="Genomic_DNA"/>
</dbReference>
<dbReference type="InterPro" id="IPR027417">
    <property type="entry name" value="P-loop_NTPase"/>
</dbReference>
<evidence type="ECO:0000313" key="12">
    <source>
        <dbReference type="Proteomes" id="UP000011087"/>
    </source>
</evidence>
<dbReference type="PaxDb" id="55529-EKX37242"/>
<dbReference type="STRING" id="905079.L1IMB7"/>
<dbReference type="SUPFAM" id="SSF90002">
    <property type="entry name" value="Hypothetical protein YjiA, C-terminal domain"/>
    <property type="match status" value="1"/>
</dbReference>
<protein>
    <recommendedName>
        <fullName evidence="9">CobW C-terminal domain-containing protein</fullName>
    </recommendedName>
</protein>
<proteinExistence type="inferred from homology"/>
<dbReference type="OrthoDB" id="258627at2759"/>